<sequence>MTTIKIRGPIVDADEAWIYDWFGMQHTTAEKVEKELNEASGKVTVIINSPGGSVYEANEIYHMLKKYSETNELSVEIAGIAASAASYIATAAKDVAISPLAQIMVHNASAVSRGDYRDMQHTSDVLQKVNKSIVNAYMLKTGLKEEELLQMMNNETYMGAQEAVDKGFANRVLFDDGAVKFAASALTSEFLPRGVIEKMQKDAITIKERKGNVAKTGGIDKNTKNVTEDDGNIAKKHENNSDDRKSPVASEGEGGKEMTYEELKNNHPELFNQIKNEGFKAGVQEENARIKSIDSLSSTGMEELLNKAKYEESMDAGQLAIEILNKQAEIGKNHTKNVEEDAMALENVKNKATDDEENKKAQEAIKNVAGLENIFKSGGVL</sequence>
<evidence type="ECO:0000313" key="9">
    <source>
        <dbReference type="EMBL" id="GGG32890.1"/>
    </source>
</evidence>
<dbReference type="GO" id="GO:0009368">
    <property type="term" value="C:endopeptidase Clp complex"/>
    <property type="evidence" value="ECO:0007669"/>
    <property type="project" value="TreeGrafter"/>
</dbReference>
<organism evidence="9 10">
    <name type="scientific">Lysinibacillus alkalisoli</name>
    <dbReference type="NCBI Taxonomy" id="1911548"/>
    <lineage>
        <taxon>Bacteria</taxon>
        <taxon>Bacillati</taxon>
        <taxon>Bacillota</taxon>
        <taxon>Bacilli</taxon>
        <taxon>Bacillales</taxon>
        <taxon>Bacillaceae</taxon>
        <taxon>Lysinibacillus</taxon>
    </lineage>
</organism>
<dbReference type="AlphaFoldDB" id="A0A917GA43"/>
<dbReference type="GO" id="GO:0051117">
    <property type="term" value="F:ATPase binding"/>
    <property type="evidence" value="ECO:0007669"/>
    <property type="project" value="TreeGrafter"/>
</dbReference>
<evidence type="ECO:0000256" key="5">
    <source>
        <dbReference type="ARBA" id="ARBA00022825"/>
    </source>
</evidence>
<dbReference type="GO" id="GO:0004252">
    <property type="term" value="F:serine-type endopeptidase activity"/>
    <property type="evidence" value="ECO:0007669"/>
    <property type="project" value="InterPro"/>
</dbReference>
<evidence type="ECO:0000256" key="3">
    <source>
        <dbReference type="ARBA" id="ARBA00022670"/>
    </source>
</evidence>
<dbReference type="GO" id="GO:0004176">
    <property type="term" value="F:ATP-dependent peptidase activity"/>
    <property type="evidence" value="ECO:0007669"/>
    <property type="project" value="InterPro"/>
</dbReference>
<dbReference type="GO" id="GO:0006515">
    <property type="term" value="P:protein quality control for misfolded or incompletely synthesized proteins"/>
    <property type="evidence" value="ECO:0007669"/>
    <property type="project" value="TreeGrafter"/>
</dbReference>
<dbReference type="InterPro" id="IPR001907">
    <property type="entry name" value="ClpP"/>
</dbReference>
<dbReference type="RefSeq" id="WP_188615831.1">
    <property type="nucleotide sequence ID" value="NZ_BMJT01000013.1"/>
</dbReference>
<feature type="region of interest" description="Disordered" evidence="8">
    <location>
        <begin position="215"/>
        <end position="256"/>
    </location>
</feature>
<keyword evidence="4" id="KW-0378">Hydrolase</keyword>
<dbReference type="Gene3D" id="3.90.226.10">
    <property type="entry name" value="2-enoyl-CoA Hydratase, Chain A, domain 1"/>
    <property type="match status" value="1"/>
</dbReference>
<dbReference type="PANTHER" id="PTHR10381">
    <property type="entry name" value="ATP-DEPENDENT CLP PROTEASE PROTEOLYTIC SUBUNIT"/>
    <property type="match status" value="1"/>
</dbReference>
<comment type="similarity">
    <text evidence="1 6">Belongs to the peptidase S14 family.</text>
</comment>
<evidence type="ECO:0000256" key="1">
    <source>
        <dbReference type="ARBA" id="ARBA00007039"/>
    </source>
</evidence>
<keyword evidence="10" id="KW-1185">Reference proteome</keyword>
<evidence type="ECO:0000256" key="2">
    <source>
        <dbReference type="ARBA" id="ARBA00022490"/>
    </source>
</evidence>
<evidence type="ECO:0000313" key="10">
    <source>
        <dbReference type="Proteomes" id="UP000616608"/>
    </source>
</evidence>
<dbReference type="PANTHER" id="PTHR10381:SF70">
    <property type="entry name" value="ATP-DEPENDENT CLP PROTEASE PROTEOLYTIC SUBUNIT"/>
    <property type="match status" value="1"/>
</dbReference>
<dbReference type="Proteomes" id="UP000616608">
    <property type="component" value="Unassembled WGS sequence"/>
</dbReference>
<reference evidence="9" key="1">
    <citation type="journal article" date="2014" name="Int. J. Syst. Evol. Microbiol.">
        <title>Complete genome sequence of Corynebacterium casei LMG S-19264T (=DSM 44701T), isolated from a smear-ripened cheese.</title>
        <authorList>
            <consortium name="US DOE Joint Genome Institute (JGI-PGF)"/>
            <person name="Walter F."/>
            <person name="Albersmeier A."/>
            <person name="Kalinowski J."/>
            <person name="Ruckert C."/>
        </authorList>
    </citation>
    <scope>NUCLEOTIDE SEQUENCE</scope>
    <source>
        <strain evidence="9">CGMCC 1.15760</strain>
    </source>
</reference>
<evidence type="ECO:0000256" key="4">
    <source>
        <dbReference type="ARBA" id="ARBA00022801"/>
    </source>
</evidence>
<dbReference type="CDD" id="cd07016">
    <property type="entry name" value="S14_ClpP_1"/>
    <property type="match status" value="1"/>
</dbReference>
<feature type="compositionally biased region" description="Basic and acidic residues" evidence="8">
    <location>
        <begin position="221"/>
        <end position="246"/>
    </location>
</feature>
<dbReference type="InterPro" id="IPR029045">
    <property type="entry name" value="ClpP/crotonase-like_dom_sf"/>
</dbReference>
<keyword evidence="5" id="KW-0720">Serine protease</keyword>
<name>A0A917GA43_9BACI</name>
<keyword evidence="7" id="KW-0175">Coiled coil</keyword>
<evidence type="ECO:0000256" key="6">
    <source>
        <dbReference type="RuleBase" id="RU003567"/>
    </source>
</evidence>
<evidence type="ECO:0000256" key="7">
    <source>
        <dbReference type="SAM" id="Coils"/>
    </source>
</evidence>
<dbReference type="EMBL" id="BMJT01000013">
    <property type="protein sequence ID" value="GGG32890.1"/>
    <property type="molecule type" value="Genomic_DNA"/>
</dbReference>
<protein>
    <recommendedName>
        <fullName evidence="6">ATP-dependent Clp protease proteolytic subunit</fullName>
    </recommendedName>
</protein>
<feature type="coiled-coil region" evidence="7">
    <location>
        <begin position="335"/>
        <end position="365"/>
    </location>
</feature>
<gene>
    <name evidence="9" type="ORF">GCM10007425_29450</name>
</gene>
<dbReference type="Pfam" id="PF00574">
    <property type="entry name" value="CLP_protease"/>
    <property type="match status" value="1"/>
</dbReference>
<reference evidence="9" key="2">
    <citation type="submission" date="2020-09" db="EMBL/GenBank/DDBJ databases">
        <authorList>
            <person name="Sun Q."/>
            <person name="Zhou Y."/>
        </authorList>
    </citation>
    <scope>NUCLEOTIDE SEQUENCE</scope>
    <source>
        <strain evidence="9">CGMCC 1.15760</strain>
    </source>
</reference>
<accession>A0A917GA43</accession>
<dbReference type="InterPro" id="IPR023562">
    <property type="entry name" value="ClpP/TepA"/>
</dbReference>
<dbReference type="NCBIfam" id="NF045542">
    <property type="entry name" value="Clp_rel_HeadMat"/>
    <property type="match status" value="1"/>
</dbReference>
<comment type="caution">
    <text evidence="9">The sequence shown here is derived from an EMBL/GenBank/DDBJ whole genome shotgun (WGS) entry which is preliminary data.</text>
</comment>
<proteinExistence type="inferred from homology"/>
<keyword evidence="2" id="KW-0963">Cytoplasm</keyword>
<dbReference type="PRINTS" id="PR00127">
    <property type="entry name" value="CLPPROTEASEP"/>
</dbReference>
<dbReference type="SUPFAM" id="SSF52096">
    <property type="entry name" value="ClpP/crotonase"/>
    <property type="match status" value="1"/>
</dbReference>
<evidence type="ECO:0000256" key="8">
    <source>
        <dbReference type="SAM" id="MobiDB-lite"/>
    </source>
</evidence>
<keyword evidence="3" id="KW-0645">Protease</keyword>